<gene>
    <name evidence="9" type="ORF">EEJ42_06295</name>
</gene>
<dbReference type="Pfam" id="PF13193">
    <property type="entry name" value="AMP-binding_C"/>
    <property type="match status" value="3"/>
</dbReference>
<dbReference type="Gene3D" id="3.40.50.1820">
    <property type="entry name" value="alpha/beta hydrolase"/>
    <property type="match status" value="1"/>
</dbReference>
<evidence type="ECO:0000256" key="1">
    <source>
        <dbReference type="ARBA" id="ARBA00001957"/>
    </source>
</evidence>
<dbReference type="EMBL" id="RIBZ01000085">
    <property type="protein sequence ID" value="RNG34176.1"/>
    <property type="molecule type" value="Genomic_DNA"/>
</dbReference>
<dbReference type="PANTHER" id="PTHR45527:SF1">
    <property type="entry name" value="FATTY ACID SYNTHASE"/>
    <property type="match status" value="1"/>
</dbReference>
<dbReference type="Gene3D" id="3.40.50.980">
    <property type="match status" value="4"/>
</dbReference>
<dbReference type="CDD" id="cd05930">
    <property type="entry name" value="A_NRPS"/>
    <property type="match status" value="1"/>
</dbReference>
<dbReference type="GO" id="GO:0005829">
    <property type="term" value="C:cytosol"/>
    <property type="evidence" value="ECO:0007669"/>
    <property type="project" value="TreeGrafter"/>
</dbReference>
<dbReference type="InterPro" id="IPR042099">
    <property type="entry name" value="ANL_N_sf"/>
</dbReference>
<dbReference type="NCBIfam" id="TIGR01720">
    <property type="entry name" value="NRPS-para261"/>
    <property type="match status" value="1"/>
</dbReference>
<dbReference type="CDD" id="cd12117">
    <property type="entry name" value="A_NRPS_Srf_like"/>
    <property type="match status" value="1"/>
</dbReference>
<dbReference type="InterPro" id="IPR020802">
    <property type="entry name" value="TesA-like"/>
</dbReference>
<dbReference type="InterPro" id="IPR020806">
    <property type="entry name" value="PKS_PP-bd"/>
</dbReference>
<dbReference type="Gene3D" id="3.30.300.30">
    <property type="match status" value="3"/>
</dbReference>
<dbReference type="FunFam" id="1.10.1200.10:FF:000016">
    <property type="entry name" value="Non-ribosomal peptide synthase"/>
    <property type="match status" value="1"/>
</dbReference>
<dbReference type="SUPFAM" id="SSF47336">
    <property type="entry name" value="ACP-like"/>
    <property type="match status" value="3"/>
</dbReference>
<comment type="cofactor">
    <cofactor evidence="1">
        <name>pantetheine 4'-phosphate</name>
        <dbReference type="ChEBI" id="CHEBI:47942"/>
    </cofactor>
</comment>
<dbReference type="Pfam" id="PF00501">
    <property type="entry name" value="AMP-binding"/>
    <property type="match status" value="3"/>
</dbReference>
<keyword evidence="5" id="KW-0677">Repeat</keyword>
<dbReference type="CDD" id="cd19540">
    <property type="entry name" value="LCL_NRPS-like"/>
    <property type="match status" value="1"/>
</dbReference>
<dbReference type="InterPro" id="IPR001031">
    <property type="entry name" value="Thioesterase"/>
</dbReference>
<feature type="region of interest" description="Disordered" evidence="7">
    <location>
        <begin position="824"/>
        <end position="847"/>
    </location>
</feature>
<dbReference type="RefSeq" id="WP_148081870.1">
    <property type="nucleotide sequence ID" value="NZ_RIBZ01000085.1"/>
</dbReference>
<dbReference type="FunFam" id="2.30.38.10:FF:000001">
    <property type="entry name" value="Non-ribosomal peptide synthetase PvdI"/>
    <property type="match status" value="3"/>
</dbReference>
<keyword evidence="3" id="KW-0596">Phosphopantetheine</keyword>
<evidence type="ECO:0000256" key="6">
    <source>
        <dbReference type="ARBA" id="ARBA00023194"/>
    </source>
</evidence>
<dbReference type="Gene3D" id="3.30.559.30">
    <property type="entry name" value="Nonribosomal peptide synthetase, condensation domain"/>
    <property type="match status" value="3"/>
</dbReference>
<dbReference type="Gene3D" id="3.40.50.12780">
    <property type="entry name" value="N-terminal domain of ligase-like"/>
    <property type="match status" value="1"/>
</dbReference>
<evidence type="ECO:0000313" key="10">
    <source>
        <dbReference type="Proteomes" id="UP000275401"/>
    </source>
</evidence>
<dbReference type="SMART" id="SM00824">
    <property type="entry name" value="PKS_TE"/>
    <property type="match status" value="1"/>
</dbReference>
<evidence type="ECO:0000313" key="9">
    <source>
        <dbReference type="EMBL" id="RNG34176.1"/>
    </source>
</evidence>
<dbReference type="GO" id="GO:0031177">
    <property type="term" value="F:phosphopantetheine binding"/>
    <property type="evidence" value="ECO:0007669"/>
    <property type="project" value="InterPro"/>
</dbReference>
<feature type="non-terminal residue" evidence="9">
    <location>
        <position position="1"/>
    </location>
</feature>
<dbReference type="GO" id="GO:0072330">
    <property type="term" value="P:monocarboxylic acid biosynthetic process"/>
    <property type="evidence" value="ECO:0007669"/>
    <property type="project" value="UniProtKB-ARBA"/>
</dbReference>
<feature type="region of interest" description="Disordered" evidence="7">
    <location>
        <begin position="494"/>
        <end position="530"/>
    </location>
</feature>
<organism evidence="9 10">
    <name type="scientific">Streptomyces botrytidirepellens</name>
    <dbReference type="NCBI Taxonomy" id="2486417"/>
    <lineage>
        <taxon>Bacteria</taxon>
        <taxon>Bacillati</taxon>
        <taxon>Actinomycetota</taxon>
        <taxon>Actinomycetes</taxon>
        <taxon>Kitasatosporales</taxon>
        <taxon>Streptomycetaceae</taxon>
        <taxon>Streptomyces</taxon>
    </lineage>
</organism>
<dbReference type="Gene3D" id="3.30.559.10">
    <property type="entry name" value="Chloramphenicol acetyltransferase-like domain"/>
    <property type="match status" value="3"/>
</dbReference>
<keyword evidence="6" id="KW-0045">Antibiotic biosynthesis</keyword>
<dbReference type="InterPro" id="IPR029058">
    <property type="entry name" value="AB_hydrolase_fold"/>
</dbReference>
<dbReference type="InterPro" id="IPR006162">
    <property type="entry name" value="Ppantetheine_attach_site"/>
</dbReference>
<dbReference type="SUPFAM" id="SSF52777">
    <property type="entry name" value="CoA-dependent acyltransferases"/>
    <property type="match status" value="6"/>
</dbReference>
<dbReference type="SUPFAM" id="SSF53474">
    <property type="entry name" value="alpha/beta-Hydrolases"/>
    <property type="match status" value="1"/>
</dbReference>
<proteinExistence type="inferred from homology"/>
<feature type="domain" description="Carrier" evidence="8">
    <location>
        <begin position="3089"/>
        <end position="3164"/>
    </location>
</feature>
<protein>
    <submittedName>
        <fullName evidence="9">Non-ribosomal peptide synthetase</fullName>
    </submittedName>
</protein>
<dbReference type="Pfam" id="PF00668">
    <property type="entry name" value="Condensation"/>
    <property type="match status" value="3"/>
</dbReference>
<dbReference type="Gene3D" id="2.30.38.10">
    <property type="entry name" value="Luciferase, Domain 3"/>
    <property type="match status" value="2"/>
</dbReference>
<dbReference type="InterPro" id="IPR025110">
    <property type="entry name" value="AMP-bd_C"/>
</dbReference>
<dbReference type="InterPro" id="IPR045851">
    <property type="entry name" value="AMP-bd_C_sf"/>
</dbReference>
<dbReference type="SUPFAM" id="SSF56801">
    <property type="entry name" value="Acetyl-CoA synthetase-like"/>
    <property type="match status" value="3"/>
</dbReference>
<name>A0A3M8WW24_9ACTN</name>
<dbReference type="InterPro" id="IPR000873">
    <property type="entry name" value="AMP-dep_synth/lig_dom"/>
</dbReference>
<reference evidence="9 10" key="1">
    <citation type="submission" date="2018-11" db="EMBL/GenBank/DDBJ databases">
        <title>The Potential of Streptomyces as Biocontrol Agents against the Tomato grey mould, Botrytis cinerea (Gray mold) Frontiers in Microbiology.</title>
        <authorList>
            <person name="Li D."/>
        </authorList>
    </citation>
    <scope>NUCLEOTIDE SEQUENCE [LARGE SCALE GENOMIC DNA]</scope>
    <source>
        <strain evidence="9 10">NEAU-LD23</strain>
    </source>
</reference>
<dbReference type="InterPro" id="IPR010060">
    <property type="entry name" value="NRPS_synth"/>
</dbReference>
<dbReference type="CDD" id="cd19543">
    <property type="entry name" value="DCL_NRPS"/>
    <property type="match status" value="1"/>
</dbReference>
<feature type="domain" description="Carrier" evidence="8">
    <location>
        <begin position="526"/>
        <end position="600"/>
    </location>
</feature>
<comment type="caution">
    <text evidence="9">The sequence shown here is derived from an EMBL/GenBank/DDBJ whole genome shotgun (WGS) entry which is preliminary data.</text>
</comment>
<dbReference type="Proteomes" id="UP000275401">
    <property type="component" value="Unassembled WGS sequence"/>
</dbReference>
<dbReference type="GO" id="GO:0044550">
    <property type="term" value="P:secondary metabolite biosynthetic process"/>
    <property type="evidence" value="ECO:0007669"/>
    <property type="project" value="UniProtKB-ARBA"/>
</dbReference>
<feature type="domain" description="Carrier" evidence="8">
    <location>
        <begin position="2049"/>
        <end position="2124"/>
    </location>
</feature>
<keyword evidence="4" id="KW-0597">Phosphoprotein</keyword>
<dbReference type="GO" id="GO:0008610">
    <property type="term" value="P:lipid biosynthetic process"/>
    <property type="evidence" value="ECO:0007669"/>
    <property type="project" value="UniProtKB-ARBA"/>
</dbReference>
<evidence type="ECO:0000256" key="7">
    <source>
        <dbReference type="SAM" id="MobiDB-lite"/>
    </source>
</evidence>
<dbReference type="FunFam" id="3.40.50.980:FF:000001">
    <property type="entry name" value="Non-ribosomal peptide synthetase"/>
    <property type="match status" value="1"/>
</dbReference>
<evidence type="ECO:0000256" key="5">
    <source>
        <dbReference type="ARBA" id="ARBA00022737"/>
    </source>
</evidence>
<dbReference type="PROSITE" id="PS50075">
    <property type="entry name" value="CARRIER"/>
    <property type="match status" value="3"/>
</dbReference>
<sequence length="3434" mass="368508">PARTALARFGAHVAATPEAFAVRSAATGERLTYRQLDARATALAARLTAAGATAETPVGLLVERSPDLVVAVLGVVKAGAAYLPLHRADAPSRLAAIAAGAGARFLITDATTRDDDIATWFRDRGHHVHVLGALGDEPSAAPHDPPVTVHPEHLACVMYTSGSTGAPKGVAITHANLVRLASDRWWDEGGAERVLLHSPHAFDALNLELWVPLLSGGEIVIAPPGRTDLGVLRDVIATHRVTGLWLTAGLFGALAEEDPDCLAGVRQVWTGGDVVAPEAVRRVRSAPRAPAVVNGYGPTETTVFATRHPVDHLPEHTASIPIGTPLDGTRVHLLDDALRPVPPGVSGEVYLSGTGLARGYLGAPRRTAERFVACPFGPPGARMYRTGDLARWNPDGTLDFAGRADSQVKLRGYRIEPGEIDAALCRHPAVTRAATVLREDRPGERRLVSYVVTARPEADGDADALRRHAAEHLPAFMVPSAIVPVERLPLTRNGKLDRAALPAPPTPRRDGGDGPDGTDGTGADRSPRTPAEETLTALFRDVLGEQHIPPDTGFFTLGGDSILAIHLVSRARRAGLPLTSQDVFRHPTVAALAATLADRSPLPTGPDVPAPSGTDTDDDPAVEPTPVMHWLRERGGPVTGFAQSMALRTPAALDEPRLRTLLEALLDRHDMLRLRLVARDSSWELRTDPHGRIALVRHDASGLDGQALEGAVREHAARAGERLDPAEGRVVHAEWFDAGADRPGTLVLTVHHLAVDGVSWRILLDDLRDGWRALVDGRTPAAPPVGTGFGKWSRALAAHARDASVLAELPYWTQVANAVGHLQAEPRPDPARDTEATRRHHTRTLPAAPTAALAERATAAFGASLNDLLLTAFVRAVADWRGAGETAVGLDLEGHGREEFAAGLELSRTVGWFTVIHPVLLDAGDGDTPWDVAVARVRAALRDVPAHGLGYGLLRHLNPDTATRLAAPAPPRIAFNYLGRFEADGERDWSPDGSVLASGASPELPLAHAVELDSVIVDHPEGPRLTAMWSWAGRLLDDAHMADLAGRWFEHLEALAAGANERPAAAEVAERPAVAAADREGEALPLAPLAQGLLFHSQYDHGEDGGADPYLVQFVFELTGELDATALREALRALVRRHPNLAAGFRPDAVGRPVQRVPDHIDVPWREERVASPAEEAAFLDRDRRVRFDLARPPALRATLLRAAGRRHVFVLTAHHILLDGWSWPIAVRELFTLYAGDTPPAATPYRAYLDWLATRDAEADEAAWRGVLSGLDGPTLVGGERGRDTADHHGQADAGLDAEVTAALRRAARAHGLTVNTLVRLGWAMLLGAHTGRDDVVFGATVSGRPPELPGVENIVGLLINTIPVRVRLDPSRTVEETLRALRDQQLAVVEHQYADLTRLQRLAGHGELFDTLVVFENYPIDADVLRDVAPGIEVTGLRVMDGTHYPLSLIVIPGDGTRLGLRLDHHTGVLDADAAGRLLDRLGALLGRIAAAPGARLADIGLLLPDERTPRAPAAAERTPGRATLPALFEAQAALRPDAPALTDGERTLGYRELNERANRLARLLVAHGAGPGRLVALALPRGADLVTAVLAVLKSGAGYVPLDPATPPERVRHVLDETDPPLSVATADTAALLPPGRDRLLLDDPETAAALATGPAGDLGRCTDPHTTAYVIHTSGSTGTPKGVVVTHDNVVRLLDTTDERFGFGPDDVHALFHSYAFDVSVWELWAALGRGGRLVVVPHTVSRSPREMWQLLVREGVTALCQTPSAFYQLAQAEADMAREADGPPRHALRVVVFAGEALDPRRIRHWYPEGPVTRGRPRLVNMYGITETTVHSTYAELTDPADTRSAIGEPLADLRLYLLDHALRPVPPGCPGEIYLSGPGVTRGYLGREALTATRFVADPFGPPGARMYRSGDLARRWQDGTLEYLGRTDQQVKVRGFRIEPGEIEAVLERHPDIVQAAVLVKDTGDGGADGGAQLVAYTVPAAADTRLDPAALRRYAADHLPGYMVPGFVVPIARLPLTRNGKLDRRALPAPTEGLRTGAGRAPATELERFLCRAFAETLGVPDVGVEDGFFDLGGHSLLATQLINKIRAGVGIDLAIRTLFDAPTVAALAPRVTAQREPRRASAGRPAQRPPLRPGLRPARVPLSFAQRRLWFLHHFEDAGPTYHMPFAFTLDGPLDTEALRAALMDVLVRHEILRTVVEVHDGEPWQRVITPVEPPFATVEVKEAGLAERLAADAARPFDLATELPLRATLYVLGPDRHVLLLLPHHIAADGWSLTPLTRDLSAAYRARTLSDAPRWEPLPAQYADFALWQRELPTDAATAYWTRALSGIPQVLPLPADHPRPPTTSHRGGTVELALDAELHQGLTALAREHEASVFMVLHAALAALLSGLGAGEDIPIGTAVGGRHDAALHDTIGCFVNTLVLRTDLSGTPSFAELLRRVRTADLDAFEHQELPFEQLVKLLNPPRSTAYHPVFQVMLAFQDTGRADLELPGITARQVAVHGDRARLDLLWSLQQEYDATGAPAGVSGVLEYNADLFTRPTADALNERLARLLRAAVADPGRAVADLPLLTEDEERRTVTTWNDTAHEVAGAGVVEMFTARARRTPHAPAVIGATETLDFRQLAERVAELARTLRDRGAGPGRLVAVGLPRDTGLITACLAVLSTGAAYLPFDPDLPPDRIAALLADARPALVLRAPDTGGEPWTLATSPDPARLPDDAAYAIHTSGSTGHPKAVVVPQPALVNLLATLRERLGVHEGDRVLAAAPANFDMSVPELFLGPVTGAATVVADTATLRDPDALLALLARHRVTVMQATPSRWQTLADRRPDVLRGMRAVIGGEAVPGPLAETLTGLGCRLFSYYGPTETTVWSACHPVTGPQEPAVPLGRPVANTRAYVLGPRMRPVPPGAIGDLYLAGAGVAHGYLHRPSLTAQRFVADPFGPPGALMYRTGDLASWRADGTLRFHGRDDDQIKLRGHRVELGEIEAALTSHPQVGAAAAAVRDVGPDDRRMVGYLVPTAGASDASGADLDSVRDHLAARLPGYMLPARLHTLDRLPLTRNGKVDRRALPEPDWGSGTGSRAPGTLREETLCRLFAEVLGVDRVGATDSFFALGGHSLSATRLATRIRDVLGLRPTIRDLFEAATPATLADRLDDGTPTARGHLIAYRATGEAAPVFCVHPLSGIGWLYAGLLHHVDRAHPLYALRGEGPGGIRELPSTIEEMAERYVDELRSVRPHGPYHLVGWSFGGLVAHAMAVRLRELGVEPGLVCVVDALPPDGDGEAQHIDEERVHRILVTAAGHDERQFPPGVLDFATVTALLRTEGSALATLTEDDIDRIVAVAKNNARLLRAYRPPVLDGDAVHVAAAGNRPAVEKAWRPLVTGALTLHDVDSDHERIMQHQHIGGFGRILDQELRRHDRTARGTENP</sequence>
<dbReference type="InterPro" id="IPR023213">
    <property type="entry name" value="CAT-like_dom_sf"/>
</dbReference>
<dbReference type="InterPro" id="IPR010071">
    <property type="entry name" value="AA_adenyl_dom"/>
</dbReference>
<dbReference type="InterPro" id="IPR020845">
    <property type="entry name" value="AMP-binding_CS"/>
</dbReference>
<dbReference type="Pfam" id="PF00975">
    <property type="entry name" value="Thioesterase"/>
    <property type="match status" value="1"/>
</dbReference>
<dbReference type="Pfam" id="PF00550">
    <property type="entry name" value="PP-binding"/>
    <property type="match status" value="3"/>
</dbReference>
<dbReference type="InterPro" id="IPR009081">
    <property type="entry name" value="PP-bd_ACP"/>
</dbReference>
<dbReference type="GO" id="GO:0003824">
    <property type="term" value="F:catalytic activity"/>
    <property type="evidence" value="ECO:0007669"/>
    <property type="project" value="InterPro"/>
</dbReference>
<dbReference type="PROSITE" id="PS00012">
    <property type="entry name" value="PHOSPHOPANTETHEINE"/>
    <property type="match status" value="3"/>
</dbReference>
<dbReference type="SMART" id="SM00823">
    <property type="entry name" value="PKS_PP"/>
    <property type="match status" value="3"/>
</dbReference>
<feature type="region of interest" description="Disordered" evidence="7">
    <location>
        <begin position="598"/>
        <end position="621"/>
    </location>
</feature>
<dbReference type="PROSITE" id="PS00455">
    <property type="entry name" value="AMP_BINDING"/>
    <property type="match status" value="2"/>
</dbReference>
<dbReference type="Gene3D" id="1.10.1200.10">
    <property type="entry name" value="ACP-like"/>
    <property type="match status" value="2"/>
</dbReference>
<dbReference type="PANTHER" id="PTHR45527">
    <property type="entry name" value="NONRIBOSOMAL PEPTIDE SYNTHETASE"/>
    <property type="match status" value="1"/>
</dbReference>
<feature type="compositionally biased region" description="Basic and acidic residues" evidence="7">
    <location>
        <begin position="824"/>
        <end position="837"/>
    </location>
</feature>
<dbReference type="FunFam" id="3.30.300.30:FF:000010">
    <property type="entry name" value="Enterobactin synthetase component F"/>
    <property type="match status" value="3"/>
</dbReference>
<dbReference type="NCBIfam" id="NF003417">
    <property type="entry name" value="PRK04813.1"/>
    <property type="match status" value="3"/>
</dbReference>
<dbReference type="InterPro" id="IPR001242">
    <property type="entry name" value="Condensation_dom"/>
</dbReference>
<dbReference type="CDD" id="cd17643">
    <property type="entry name" value="A_NRPS_Cytc1-like"/>
    <property type="match status" value="1"/>
</dbReference>
<comment type="similarity">
    <text evidence="2">Belongs to the ATP-dependent AMP-binding enzyme family.</text>
</comment>
<dbReference type="InterPro" id="IPR036736">
    <property type="entry name" value="ACP-like_sf"/>
</dbReference>
<dbReference type="GO" id="GO:0043041">
    <property type="term" value="P:amino acid activation for nonribosomal peptide biosynthetic process"/>
    <property type="evidence" value="ECO:0007669"/>
    <property type="project" value="TreeGrafter"/>
</dbReference>
<feature type="region of interest" description="Disordered" evidence="7">
    <location>
        <begin position="2119"/>
        <end position="2143"/>
    </location>
</feature>
<evidence type="ECO:0000256" key="2">
    <source>
        <dbReference type="ARBA" id="ARBA00006432"/>
    </source>
</evidence>
<keyword evidence="10" id="KW-1185">Reference proteome</keyword>
<evidence type="ECO:0000256" key="3">
    <source>
        <dbReference type="ARBA" id="ARBA00022450"/>
    </source>
</evidence>
<dbReference type="NCBIfam" id="TIGR01733">
    <property type="entry name" value="AA-adenyl-dom"/>
    <property type="match status" value="3"/>
</dbReference>
<dbReference type="FunFam" id="1.10.1200.10:FF:000005">
    <property type="entry name" value="Nonribosomal peptide synthetase 1"/>
    <property type="match status" value="2"/>
</dbReference>
<dbReference type="FunFam" id="3.40.50.12780:FF:000012">
    <property type="entry name" value="Non-ribosomal peptide synthetase"/>
    <property type="match status" value="1"/>
</dbReference>
<evidence type="ECO:0000259" key="8">
    <source>
        <dbReference type="PROSITE" id="PS50075"/>
    </source>
</evidence>
<evidence type="ECO:0000256" key="4">
    <source>
        <dbReference type="ARBA" id="ARBA00022553"/>
    </source>
</evidence>
<dbReference type="GO" id="GO:0017000">
    <property type="term" value="P:antibiotic biosynthetic process"/>
    <property type="evidence" value="ECO:0007669"/>
    <property type="project" value="UniProtKB-KW"/>
</dbReference>
<accession>A0A3M8WW24</accession>